<name>A0A8E5HZ73_USTVR</name>
<dbReference type="KEGG" id="uvi:66068957"/>
<dbReference type="GeneID" id="66068957"/>
<evidence type="ECO:0000313" key="1">
    <source>
        <dbReference type="EMBL" id="QUC23939.1"/>
    </source>
</evidence>
<evidence type="ECO:0000313" key="2">
    <source>
        <dbReference type="Proteomes" id="UP000027002"/>
    </source>
</evidence>
<dbReference type="EMBL" id="CP072759">
    <property type="protein sequence ID" value="QUC23939.1"/>
    <property type="molecule type" value="Genomic_DNA"/>
</dbReference>
<keyword evidence="2" id="KW-1185">Reference proteome</keyword>
<dbReference type="Proteomes" id="UP000027002">
    <property type="component" value="Chromosome 7"/>
</dbReference>
<dbReference type="RefSeq" id="XP_043001612.1">
    <property type="nucleotide sequence ID" value="XM_043145677.1"/>
</dbReference>
<organism evidence="1 2">
    <name type="scientific">Ustilaginoidea virens</name>
    <name type="common">Rice false smut fungus</name>
    <name type="synonym">Villosiclava virens</name>
    <dbReference type="NCBI Taxonomy" id="1159556"/>
    <lineage>
        <taxon>Eukaryota</taxon>
        <taxon>Fungi</taxon>
        <taxon>Dikarya</taxon>
        <taxon>Ascomycota</taxon>
        <taxon>Pezizomycotina</taxon>
        <taxon>Sordariomycetes</taxon>
        <taxon>Hypocreomycetidae</taxon>
        <taxon>Hypocreales</taxon>
        <taxon>Clavicipitaceae</taxon>
        <taxon>Ustilaginoidea</taxon>
    </lineage>
</organism>
<accession>A0A8E5HZ73</accession>
<dbReference type="AlphaFoldDB" id="A0A8E5HZ73"/>
<protein>
    <submittedName>
        <fullName evidence="1">Uncharacterized protein</fullName>
    </submittedName>
</protein>
<gene>
    <name evidence="1" type="ORF">UV8b_08180</name>
</gene>
<reference evidence="1" key="1">
    <citation type="submission" date="2020-03" db="EMBL/GenBank/DDBJ databases">
        <title>A mixture of massive structural variations and highly conserved coding sequences in Ustilaginoidea virens genome.</title>
        <authorList>
            <person name="Zhang K."/>
            <person name="Zhao Z."/>
            <person name="Zhang Z."/>
            <person name="Li Y."/>
            <person name="Hsiang T."/>
            <person name="Sun W."/>
        </authorList>
    </citation>
    <scope>NUCLEOTIDE SEQUENCE</scope>
    <source>
        <strain evidence="1">UV-8b</strain>
    </source>
</reference>
<sequence length="93" mass="10357">MRARKPLLSTEPIKLDCSPQPSHMAPVHLGDTLGPGLLDLFSLVRKHRTSDFTSRRLHLLDIINRADYPDDSIILSVTLCLVSSVPSIDGYYV</sequence>
<proteinExistence type="predicted"/>